<proteinExistence type="inferred from homology"/>
<keyword evidence="6" id="KW-0963">Cytoplasm</keyword>
<evidence type="ECO:0000256" key="8">
    <source>
        <dbReference type="RuleBase" id="RU000419"/>
    </source>
</evidence>
<evidence type="ECO:0000256" key="3">
    <source>
        <dbReference type="ARBA" id="ARBA00022840"/>
    </source>
</evidence>
<dbReference type="SUPFAM" id="SSF48592">
    <property type="entry name" value="GroEL equatorial domain-like"/>
    <property type="match status" value="1"/>
</dbReference>
<dbReference type="GO" id="GO:0042026">
    <property type="term" value="P:protein refolding"/>
    <property type="evidence" value="ECO:0007669"/>
    <property type="project" value="UniProtKB-UniRule"/>
</dbReference>
<evidence type="ECO:0000256" key="6">
    <source>
        <dbReference type="HAMAP-Rule" id="MF_00600"/>
    </source>
</evidence>
<evidence type="ECO:0000313" key="10">
    <source>
        <dbReference type="Proteomes" id="UP000721442"/>
    </source>
</evidence>
<feature type="binding site" evidence="6">
    <location>
        <position position="48"/>
    </location>
    <ligand>
        <name>ATP</name>
        <dbReference type="ChEBI" id="CHEBI:30616"/>
    </ligand>
</feature>
<dbReference type="Gene3D" id="3.50.7.10">
    <property type="entry name" value="GroEL"/>
    <property type="match status" value="1"/>
</dbReference>
<dbReference type="Gene3D" id="1.10.560.10">
    <property type="entry name" value="GroEL-like equatorial domain"/>
    <property type="match status" value="1"/>
</dbReference>
<comment type="subunit">
    <text evidence="6 8">Forms a cylinder of 14 subunits composed of two heptameric rings stacked back-to-back. Interacts with the co-chaperonin GroES.</text>
</comment>
<name>A0A940DDG8_9PROT</name>
<dbReference type="GO" id="GO:0005737">
    <property type="term" value="C:cytoplasm"/>
    <property type="evidence" value="ECO:0007669"/>
    <property type="project" value="UniProtKB-SubCell"/>
</dbReference>
<dbReference type="HAMAP" id="MF_00600">
    <property type="entry name" value="CH60"/>
    <property type="match status" value="1"/>
</dbReference>
<dbReference type="NCBIfam" id="NF009488">
    <property type="entry name" value="PRK12850.1"/>
    <property type="match status" value="1"/>
</dbReference>
<comment type="function">
    <text evidence="6 8">Together with its co-chaperonin GroES, plays an essential role in assisting protein folding. The GroEL-GroES system forms a nano-cage that allows encapsulation of the non-native substrate proteins and provides a physical environment optimized to promote and accelerate protein folding.</text>
</comment>
<reference evidence="9" key="2">
    <citation type="journal article" date="2021" name="PeerJ">
        <title>Extensive microbial diversity within the chicken gut microbiome revealed by metagenomics and culture.</title>
        <authorList>
            <person name="Gilroy R."/>
            <person name="Ravi A."/>
            <person name="Getino M."/>
            <person name="Pursley I."/>
            <person name="Horton D.L."/>
            <person name="Alikhan N.F."/>
            <person name="Baker D."/>
            <person name="Gharbi K."/>
            <person name="Hall N."/>
            <person name="Watson M."/>
            <person name="Adriaenssens E.M."/>
            <person name="Foster-Nyarko E."/>
            <person name="Jarju S."/>
            <person name="Secka A."/>
            <person name="Antonio M."/>
            <person name="Oren A."/>
            <person name="Chaudhuri R.R."/>
            <person name="La Ragione R."/>
            <person name="Hildebrand F."/>
            <person name="Pallen M.J."/>
        </authorList>
    </citation>
    <scope>NUCLEOTIDE SEQUENCE</scope>
    <source>
        <strain evidence="9">B1-16210</strain>
    </source>
</reference>
<dbReference type="InterPro" id="IPR027413">
    <property type="entry name" value="GROEL-like_equatorial_sf"/>
</dbReference>
<comment type="caution">
    <text evidence="9">The sequence shown here is derived from an EMBL/GenBank/DDBJ whole genome shotgun (WGS) entry which is preliminary data.</text>
</comment>
<keyword evidence="2 6" id="KW-0547">Nucleotide-binding</keyword>
<dbReference type="InterPro" id="IPR001844">
    <property type="entry name" value="Cpn60/GroEL"/>
</dbReference>
<dbReference type="NCBIfam" id="NF000592">
    <property type="entry name" value="PRK00013.1"/>
    <property type="match status" value="1"/>
</dbReference>
<organism evidence="9 10">
    <name type="scientific">Candidatus Enterousia excrementavium</name>
    <dbReference type="NCBI Taxonomy" id="2840789"/>
    <lineage>
        <taxon>Bacteria</taxon>
        <taxon>Pseudomonadati</taxon>
        <taxon>Pseudomonadota</taxon>
        <taxon>Alphaproteobacteria</taxon>
        <taxon>Candidatus Enterousia</taxon>
    </lineage>
</organism>
<dbReference type="EC" id="5.6.1.7" evidence="6"/>
<keyword evidence="5 6" id="KW-0413">Isomerase</keyword>
<comment type="caution">
    <text evidence="6">Lacks conserved residue(s) required for the propagation of feature annotation.</text>
</comment>
<accession>A0A940DDG8</accession>
<dbReference type="SUPFAM" id="SSF54849">
    <property type="entry name" value="GroEL-intermediate domain like"/>
    <property type="match status" value="1"/>
</dbReference>
<dbReference type="NCBIfam" id="TIGR02348">
    <property type="entry name" value="GroEL"/>
    <property type="match status" value="1"/>
</dbReference>
<dbReference type="Pfam" id="PF00118">
    <property type="entry name" value="Cpn60_TCP1"/>
    <property type="match status" value="2"/>
</dbReference>
<feature type="binding site" evidence="6">
    <location>
        <begin position="27"/>
        <end position="30"/>
    </location>
    <ligand>
        <name>ATP</name>
        <dbReference type="ChEBI" id="CHEBI:30616"/>
    </ligand>
</feature>
<dbReference type="Proteomes" id="UP000721442">
    <property type="component" value="Unassembled WGS sequence"/>
</dbReference>
<dbReference type="GO" id="GO:0005524">
    <property type="term" value="F:ATP binding"/>
    <property type="evidence" value="ECO:0007669"/>
    <property type="project" value="UniProtKB-UniRule"/>
</dbReference>
<evidence type="ECO:0000256" key="2">
    <source>
        <dbReference type="ARBA" id="ARBA00022741"/>
    </source>
</evidence>
<dbReference type="PRINTS" id="PR00298">
    <property type="entry name" value="CHAPERONIN60"/>
</dbReference>
<gene>
    <name evidence="6 9" type="primary">groL</name>
    <name evidence="6" type="synonym">groEL</name>
    <name evidence="9" type="ORF">IAC77_02060</name>
</gene>
<dbReference type="FunFam" id="3.50.7.10:FF:000001">
    <property type="entry name" value="60 kDa chaperonin"/>
    <property type="match status" value="1"/>
</dbReference>
<feature type="binding site" evidence="6">
    <location>
        <begin position="84"/>
        <end position="88"/>
    </location>
    <ligand>
        <name>ATP</name>
        <dbReference type="ChEBI" id="CHEBI:30616"/>
    </ligand>
</feature>
<dbReference type="EMBL" id="JADINE010000028">
    <property type="protein sequence ID" value="MBO8407227.1"/>
    <property type="molecule type" value="Genomic_DNA"/>
</dbReference>
<dbReference type="InterPro" id="IPR027409">
    <property type="entry name" value="GroEL-like_apical_dom_sf"/>
</dbReference>
<evidence type="ECO:0000256" key="7">
    <source>
        <dbReference type="RuleBase" id="RU000418"/>
    </source>
</evidence>
<dbReference type="GO" id="GO:0140662">
    <property type="term" value="F:ATP-dependent protein folding chaperone"/>
    <property type="evidence" value="ECO:0007669"/>
    <property type="project" value="InterPro"/>
</dbReference>
<dbReference type="InterPro" id="IPR002423">
    <property type="entry name" value="Cpn60/GroEL/TCP-1"/>
</dbReference>
<keyword evidence="4 6" id="KW-0143">Chaperone</keyword>
<dbReference type="SUPFAM" id="SSF52029">
    <property type="entry name" value="GroEL apical domain-like"/>
    <property type="match status" value="1"/>
</dbReference>
<feature type="binding site" evidence="6">
    <location>
        <position position="493"/>
    </location>
    <ligand>
        <name>ATP</name>
        <dbReference type="ChEBI" id="CHEBI:30616"/>
    </ligand>
</feature>
<dbReference type="Gene3D" id="3.30.260.10">
    <property type="entry name" value="TCP-1-like chaperonin intermediate domain"/>
    <property type="match status" value="1"/>
</dbReference>
<evidence type="ECO:0000313" key="9">
    <source>
        <dbReference type="EMBL" id="MBO8407227.1"/>
    </source>
</evidence>
<dbReference type="PANTHER" id="PTHR45633">
    <property type="entry name" value="60 KDA HEAT SHOCK PROTEIN, MITOCHONDRIAL"/>
    <property type="match status" value="1"/>
</dbReference>
<dbReference type="NCBIfam" id="NF009489">
    <property type="entry name" value="PRK12851.1"/>
    <property type="match status" value="1"/>
</dbReference>
<comment type="subcellular location">
    <subcellularLocation>
        <location evidence="6">Cytoplasm</location>
    </subcellularLocation>
</comment>
<dbReference type="InterPro" id="IPR027410">
    <property type="entry name" value="TCP-1-like_intermed_sf"/>
</dbReference>
<dbReference type="GO" id="GO:0016853">
    <property type="term" value="F:isomerase activity"/>
    <property type="evidence" value="ECO:0007669"/>
    <property type="project" value="UniProtKB-KW"/>
</dbReference>
<dbReference type="CDD" id="cd03344">
    <property type="entry name" value="GroEL"/>
    <property type="match status" value="1"/>
</dbReference>
<evidence type="ECO:0000256" key="1">
    <source>
        <dbReference type="ARBA" id="ARBA00006607"/>
    </source>
</evidence>
<dbReference type="NCBIfam" id="NF009487">
    <property type="entry name" value="PRK12849.1"/>
    <property type="match status" value="1"/>
</dbReference>
<protein>
    <recommendedName>
        <fullName evidence="6">Chaperonin GroEL</fullName>
        <ecNumber evidence="6">5.6.1.7</ecNumber>
    </recommendedName>
    <alternativeName>
        <fullName evidence="6">60 kDa chaperonin</fullName>
    </alternativeName>
    <alternativeName>
        <fullName evidence="6">Chaperonin-60</fullName>
        <shortName evidence="6">Cpn60</shortName>
    </alternativeName>
</protein>
<evidence type="ECO:0000256" key="4">
    <source>
        <dbReference type="ARBA" id="ARBA00023186"/>
    </source>
</evidence>
<evidence type="ECO:0000256" key="5">
    <source>
        <dbReference type="ARBA" id="ARBA00023235"/>
    </source>
</evidence>
<dbReference type="GO" id="GO:0051082">
    <property type="term" value="F:unfolded protein binding"/>
    <property type="evidence" value="ECO:0007669"/>
    <property type="project" value="UniProtKB-UniRule"/>
</dbReference>
<keyword evidence="3 6" id="KW-0067">ATP-binding</keyword>
<comment type="similarity">
    <text evidence="1 6 7">Belongs to the chaperonin (HSP60) family.</text>
</comment>
<dbReference type="AlphaFoldDB" id="A0A940DDG8"/>
<reference evidence="9" key="1">
    <citation type="submission" date="2020-10" db="EMBL/GenBank/DDBJ databases">
        <authorList>
            <person name="Gilroy R."/>
        </authorList>
    </citation>
    <scope>NUCLEOTIDE SEQUENCE</scope>
    <source>
        <strain evidence="9">B1-16210</strain>
    </source>
</reference>
<feature type="binding site" evidence="6">
    <location>
        <position position="412"/>
    </location>
    <ligand>
        <name>ATP</name>
        <dbReference type="ChEBI" id="CHEBI:30616"/>
    </ligand>
</feature>
<sequence>MMAKEIVFDTDKLAAGVDKLANAVKITMGPKGRTVVIDKSYGAPVATKDGVTVAKAVSLKDPQENIGARMVQEVAKKAGDDAGDGTTTATVLAQKIIREGRRVIAAGMNPMDIKRGIDMATAAVVADIDKHARPVKDSAEIAQVATISANSDAEIGEKIAGAMEKVGKEGVITVEEAKGLETEIDVVEGMQFDQGFMSPYFVTNSEKMLAELDGAQVLVSEKKITGLQALLPILEPVAQSGRPLLIIAEDVESEALATLVLNKLRGGLKVCAVKAPGFGDRRKEMLKDIAAVTGATVISDDMGMTFENVTPDVLGTAKKVVVSKDSTLLAQGAGDKKAIEARADEIRKLMSTSTSDYDREKLAERLAKLVGGVAVIKVGGMTEVEVKEKKDRVDDALAATRAAVADGIVAGGGIALVRATAALEKLTGANTDQNVGIDIVRRALVAPCAQIAENAGVSGEIVVGKIMESKDYNFGYNAQTGEYVDMMKSGIIDPAKVVKTAIQAAASTAGVLLTTGAVMSEIPEEKPAQPMGGGMPGMM</sequence>